<name>A0A9D2SF96_9FIRM</name>
<dbReference type="Gene3D" id="3.30.505.50">
    <property type="entry name" value="Sigma 54 modulation/S30EA ribosomal protein, C-terminal domain"/>
    <property type="match status" value="1"/>
</dbReference>
<dbReference type="NCBIfam" id="TIGR00741">
    <property type="entry name" value="yfiA"/>
    <property type="match status" value="1"/>
</dbReference>
<dbReference type="CDD" id="cd00552">
    <property type="entry name" value="RaiA"/>
    <property type="match status" value="1"/>
</dbReference>
<organism evidence="4 5">
    <name type="scientific">Candidatus Acutalibacter pullicola</name>
    <dbReference type="NCBI Taxonomy" id="2838417"/>
    <lineage>
        <taxon>Bacteria</taxon>
        <taxon>Bacillati</taxon>
        <taxon>Bacillota</taxon>
        <taxon>Clostridia</taxon>
        <taxon>Eubacteriales</taxon>
        <taxon>Acutalibacteraceae</taxon>
        <taxon>Acutalibacter</taxon>
    </lineage>
</organism>
<keyword evidence="2" id="KW-0963">Cytoplasm</keyword>
<proteinExistence type="inferred from homology"/>
<gene>
    <name evidence="4" type="primary">raiA</name>
    <name evidence="2" type="synonym">hpf</name>
    <name evidence="4" type="ORF">H9710_06915</name>
</gene>
<dbReference type="InterPro" id="IPR032528">
    <property type="entry name" value="Ribosom_S30AE_C"/>
</dbReference>
<dbReference type="EMBL" id="DWXG01000052">
    <property type="protein sequence ID" value="HJB98294.1"/>
    <property type="molecule type" value="Genomic_DNA"/>
</dbReference>
<dbReference type="InterPro" id="IPR036567">
    <property type="entry name" value="RHF-like"/>
</dbReference>
<evidence type="ECO:0000259" key="3">
    <source>
        <dbReference type="Pfam" id="PF16321"/>
    </source>
</evidence>
<comment type="function">
    <text evidence="2">Required for dimerization of active 70S ribosomes into 100S ribosomes in stationary phase; 100S ribosomes are translationally inactive and sometimes present during exponential growth.</text>
</comment>
<evidence type="ECO:0000313" key="4">
    <source>
        <dbReference type="EMBL" id="HJB98294.1"/>
    </source>
</evidence>
<evidence type="ECO:0000256" key="2">
    <source>
        <dbReference type="HAMAP-Rule" id="MF_00839"/>
    </source>
</evidence>
<dbReference type="Pfam" id="PF02482">
    <property type="entry name" value="Ribosomal_S30AE"/>
    <property type="match status" value="1"/>
</dbReference>
<comment type="similarity">
    <text evidence="2">Belongs to the HPF/YfiA ribosome-associated protein family. Long HPF subfamily.</text>
</comment>
<dbReference type="GO" id="GO:0022627">
    <property type="term" value="C:cytosolic small ribosomal subunit"/>
    <property type="evidence" value="ECO:0007669"/>
    <property type="project" value="TreeGrafter"/>
</dbReference>
<dbReference type="PANTHER" id="PTHR33231:SF1">
    <property type="entry name" value="30S RIBOSOMAL PROTEIN"/>
    <property type="match status" value="1"/>
</dbReference>
<dbReference type="Gene3D" id="3.30.160.100">
    <property type="entry name" value="Ribosome hibernation promotion factor-like"/>
    <property type="match status" value="1"/>
</dbReference>
<reference evidence="4" key="1">
    <citation type="journal article" date="2021" name="PeerJ">
        <title>Extensive microbial diversity within the chicken gut microbiome revealed by metagenomics and culture.</title>
        <authorList>
            <person name="Gilroy R."/>
            <person name="Ravi A."/>
            <person name="Getino M."/>
            <person name="Pursley I."/>
            <person name="Horton D.L."/>
            <person name="Alikhan N.F."/>
            <person name="Baker D."/>
            <person name="Gharbi K."/>
            <person name="Hall N."/>
            <person name="Watson M."/>
            <person name="Adriaenssens E.M."/>
            <person name="Foster-Nyarko E."/>
            <person name="Jarju S."/>
            <person name="Secka A."/>
            <person name="Antonio M."/>
            <person name="Oren A."/>
            <person name="Chaudhuri R.R."/>
            <person name="La Ragione R."/>
            <person name="Hildebrand F."/>
            <person name="Pallen M.J."/>
        </authorList>
    </citation>
    <scope>NUCLEOTIDE SEQUENCE</scope>
    <source>
        <strain evidence="4">CHK185-1770</strain>
    </source>
</reference>
<comment type="subunit">
    <text evidence="2">Interacts with 100S ribosomes.</text>
</comment>
<keyword evidence="1 2" id="KW-0810">Translation regulation</keyword>
<dbReference type="GO" id="GO:0043024">
    <property type="term" value="F:ribosomal small subunit binding"/>
    <property type="evidence" value="ECO:0007669"/>
    <property type="project" value="TreeGrafter"/>
</dbReference>
<feature type="domain" description="Sigma 54 modulation/S30EA ribosomal protein C-terminal" evidence="3">
    <location>
        <begin position="114"/>
        <end position="169"/>
    </location>
</feature>
<dbReference type="InterPro" id="IPR038416">
    <property type="entry name" value="Ribosom_S30AE_C_sf"/>
</dbReference>
<comment type="subcellular location">
    <subcellularLocation>
        <location evidence="2">Cytoplasm</location>
    </subcellularLocation>
</comment>
<comment type="caution">
    <text evidence="4">The sequence shown here is derived from an EMBL/GenBank/DDBJ whole genome shotgun (WGS) entry which is preliminary data.</text>
</comment>
<accession>A0A9D2SF96</accession>
<dbReference type="Proteomes" id="UP000826793">
    <property type="component" value="Unassembled WGS sequence"/>
</dbReference>
<dbReference type="GO" id="GO:0045900">
    <property type="term" value="P:negative regulation of translational elongation"/>
    <property type="evidence" value="ECO:0007669"/>
    <property type="project" value="TreeGrafter"/>
</dbReference>
<dbReference type="AlphaFoldDB" id="A0A9D2SF96"/>
<evidence type="ECO:0000256" key="1">
    <source>
        <dbReference type="ARBA" id="ARBA00022845"/>
    </source>
</evidence>
<protein>
    <recommendedName>
        <fullName evidence="2">Ribosome hibernation promoting factor</fullName>
        <shortName evidence="2">HPF</shortName>
    </recommendedName>
</protein>
<dbReference type="PANTHER" id="PTHR33231">
    <property type="entry name" value="30S RIBOSOMAL PROTEIN"/>
    <property type="match status" value="1"/>
</dbReference>
<dbReference type="Pfam" id="PF16321">
    <property type="entry name" value="Ribosom_S30AE_C"/>
    <property type="match status" value="1"/>
</dbReference>
<reference evidence="4" key="2">
    <citation type="submission" date="2021-04" db="EMBL/GenBank/DDBJ databases">
        <authorList>
            <person name="Gilroy R."/>
        </authorList>
    </citation>
    <scope>NUCLEOTIDE SEQUENCE</scope>
    <source>
        <strain evidence="4">CHK185-1770</strain>
    </source>
</reference>
<evidence type="ECO:0000313" key="5">
    <source>
        <dbReference type="Proteomes" id="UP000826793"/>
    </source>
</evidence>
<dbReference type="InterPro" id="IPR034694">
    <property type="entry name" value="HPF_long/plastid"/>
</dbReference>
<dbReference type="SUPFAM" id="SSF69754">
    <property type="entry name" value="Ribosome binding protein Y (YfiA homologue)"/>
    <property type="match status" value="1"/>
</dbReference>
<sequence length="175" mass="20417">MKVTIVGRKVNLRNNFKELAEKKLSKFDRIFDEDAEATVTVTVERNRQTVEITIKQRGMIYRAEETSLEMNEALDHVISALGRQIRRNKTRLERAKKVSQDIDFPDALYDEADEEIQVARVKHFRVEVMTPEEAILQMNMLGHQFFLFRDDASGEVNVVYRRKNGDYGLLVPENK</sequence>
<dbReference type="HAMAP" id="MF_00839">
    <property type="entry name" value="HPF"/>
    <property type="match status" value="1"/>
</dbReference>
<dbReference type="InterPro" id="IPR050574">
    <property type="entry name" value="HPF/YfiA_ribosome-assoc"/>
</dbReference>
<dbReference type="InterPro" id="IPR003489">
    <property type="entry name" value="RHF/RaiA"/>
</dbReference>